<evidence type="ECO:0000313" key="3">
    <source>
        <dbReference type="Proteomes" id="UP000306409"/>
    </source>
</evidence>
<dbReference type="KEGG" id="rher:EHE19_005025"/>
<dbReference type="RefSeq" id="WP_137698098.1">
    <property type="nucleotide sequence ID" value="NZ_CP061336.1"/>
</dbReference>
<feature type="chain" id="PRO_5038357888" evidence="1">
    <location>
        <begin position="24"/>
        <end position="300"/>
    </location>
</feature>
<name>A0A4U7JEX1_9FIRM</name>
<gene>
    <name evidence="2" type="ORF">EHE19_005025</name>
</gene>
<organism evidence="2 3">
    <name type="scientific">Ruminiclostridium herbifermentans</name>
    <dbReference type="NCBI Taxonomy" id="2488810"/>
    <lineage>
        <taxon>Bacteria</taxon>
        <taxon>Bacillati</taxon>
        <taxon>Bacillota</taxon>
        <taxon>Clostridia</taxon>
        <taxon>Eubacteriales</taxon>
        <taxon>Oscillospiraceae</taxon>
        <taxon>Ruminiclostridium</taxon>
    </lineage>
</organism>
<dbReference type="AlphaFoldDB" id="A0A4U7JEX1"/>
<evidence type="ECO:0000256" key="1">
    <source>
        <dbReference type="SAM" id="SignalP"/>
    </source>
</evidence>
<keyword evidence="3" id="KW-1185">Reference proteome</keyword>
<feature type="signal peptide" evidence="1">
    <location>
        <begin position="1"/>
        <end position="23"/>
    </location>
</feature>
<accession>A0A4U7JEX1</accession>
<reference evidence="2 3" key="1">
    <citation type="submission" date="2020-09" db="EMBL/GenBank/DDBJ databases">
        <title>Characterization and genome sequencing of Ruminiclostridium sp. nov. MA18.</title>
        <authorList>
            <person name="Rettenmaier R."/>
            <person name="Kowollik M.-L."/>
            <person name="Liebl W."/>
            <person name="Zverlov V."/>
        </authorList>
    </citation>
    <scope>NUCLEOTIDE SEQUENCE [LARGE SCALE GENOMIC DNA]</scope>
    <source>
        <strain evidence="2 3">MA18</strain>
    </source>
</reference>
<sequence>MKKIILCTFLIFTFILQSMTSLAKVDSDDEDTPKLEAFGNYLVFPVTSKKASEYSCLHWKTQGFLVTVIDKDGTVVKADHKHDDVSGKATEMQPFLKYSSAAVGDRNFAVAIYKSAKGVVKGITGADGDITESIEDLYGSEAFKEIKKKGGTIKLEPLFTVLEGNTKTRIKVGEGTYKYVQEDFKDLNLYYTVEQISAGKWLGVSFGTNTIDDMITRRQTILFGPESESNIVDFYPVILRTGTEDGYYVGDEEKVYEAVVEMNALNYNSDAVPNINISITGGELCAPSTSGIKGGCTLQK</sequence>
<dbReference type="Proteomes" id="UP000306409">
    <property type="component" value="Chromosome"/>
</dbReference>
<proteinExistence type="predicted"/>
<evidence type="ECO:0000313" key="2">
    <source>
        <dbReference type="EMBL" id="QNU67825.1"/>
    </source>
</evidence>
<protein>
    <submittedName>
        <fullName evidence="2">Uncharacterized protein</fullName>
    </submittedName>
</protein>
<dbReference type="EMBL" id="CP061336">
    <property type="protein sequence ID" value="QNU67825.1"/>
    <property type="molecule type" value="Genomic_DNA"/>
</dbReference>
<keyword evidence="1" id="KW-0732">Signal</keyword>